<evidence type="ECO:0000256" key="1">
    <source>
        <dbReference type="SAM" id="MobiDB-lite"/>
    </source>
</evidence>
<name>A0ABY8U1K7_TETOB</name>
<accession>A0ABY8U1K7</accession>
<organism evidence="2 3">
    <name type="scientific">Tetradesmus obliquus</name>
    <name type="common">Green alga</name>
    <name type="synonym">Acutodesmus obliquus</name>
    <dbReference type="NCBI Taxonomy" id="3088"/>
    <lineage>
        <taxon>Eukaryota</taxon>
        <taxon>Viridiplantae</taxon>
        <taxon>Chlorophyta</taxon>
        <taxon>core chlorophytes</taxon>
        <taxon>Chlorophyceae</taxon>
        <taxon>CS clade</taxon>
        <taxon>Sphaeropleales</taxon>
        <taxon>Scenedesmaceae</taxon>
        <taxon>Tetradesmus</taxon>
    </lineage>
</organism>
<evidence type="ECO:0000313" key="2">
    <source>
        <dbReference type="EMBL" id="WIA13563.1"/>
    </source>
</evidence>
<dbReference type="Proteomes" id="UP001244341">
    <property type="component" value="Chromosome 4b"/>
</dbReference>
<proteinExistence type="predicted"/>
<feature type="region of interest" description="Disordered" evidence="1">
    <location>
        <begin position="465"/>
        <end position="538"/>
    </location>
</feature>
<feature type="compositionally biased region" description="Gly residues" evidence="1">
    <location>
        <begin position="516"/>
        <end position="528"/>
    </location>
</feature>
<feature type="compositionally biased region" description="Polar residues" evidence="1">
    <location>
        <begin position="485"/>
        <end position="498"/>
    </location>
</feature>
<evidence type="ECO:0000313" key="3">
    <source>
        <dbReference type="Proteomes" id="UP001244341"/>
    </source>
</evidence>
<gene>
    <name evidence="2" type="ORF">OEZ85_007130</name>
</gene>
<keyword evidence="3" id="KW-1185">Reference proteome</keyword>
<protein>
    <submittedName>
        <fullName evidence="2">Uncharacterized protein</fullName>
    </submittedName>
</protein>
<sequence length="572" mass="58367">MAVRADQLASSILPYKLEGNKAGGNREINWRVRKMTVESVAEFSLWPSFAAVDSFEADTGAAAAAAVGLLGGSFAPMRTNDVSPFSSMSDQAPQFGLDAAGSMGNDQLFHSAEAANTAELFALLQQQQQQQPQSSSDEQCIDAEISRLLQMKQALHRQRQQPPGQGQATAAPILEDEPFVVQQSHLSQTMQSTPSGSSCGGIIPAVSLSLDQSLPMDCLLTPAQSATLDISQDWAWAAGAARAAQQQPMRHSIDLGGLAQRMAAFDIGSSNSFTTGHQSCNFTGAQQLPMGSHFAAQQSMAAAVAAAAASAAAAAAALSAATGPFCGGGLAGSSGLPPAGAGLAGNQLAGNQLAGNQLALQSALYMPAANSSRLSMEQPALPHMQQPAAYGLRAAPVNRIPTGRMSLDVTACSSLYSSSAAPMGVNAGMQQQIGLTGAHAAWLSSAAVGAANRVVSSINTNQRASMDIPLSRTPDGRCPPRKSASIVSTGSARDSPTQAAAGRKSATFGAEDRPGGASGAGRNNGGRSGPVHQAPKWAGSHWHPMADVVKSGQIANKGTGVFIPGGVKATAS</sequence>
<reference evidence="2 3" key="1">
    <citation type="submission" date="2023-05" db="EMBL/GenBank/DDBJ databases">
        <title>A 100% complete, gapless, phased diploid assembly of the Scenedesmus obliquus UTEX 3031 genome.</title>
        <authorList>
            <person name="Biondi T.C."/>
            <person name="Hanschen E.R."/>
            <person name="Kwon T."/>
            <person name="Eng W."/>
            <person name="Kruse C.P.S."/>
            <person name="Koehler S.I."/>
            <person name="Kunde Y."/>
            <person name="Gleasner C.D."/>
            <person name="You Mak K.T."/>
            <person name="Polle J."/>
            <person name="Hovde B.T."/>
            <person name="Starkenburg S.R."/>
        </authorList>
    </citation>
    <scope>NUCLEOTIDE SEQUENCE [LARGE SCALE GENOMIC DNA]</scope>
    <source>
        <strain evidence="2 3">DOE0152z</strain>
    </source>
</reference>
<dbReference type="EMBL" id="CP126211">
    <property type="protein sequence ID" value="WIA13563.1"/>
    <property type="molecule type" value="Genomic_DNA"/>
</dbReference>